<dbReference type="SUPFAM" id="SSF101821">
    <property type="entry name" value="Aminopeptidase/glucanase lid domain"/>
    <property type="match status" value="1"/>
</dbReference>
<dbReference type="PANTHER" id="PTHR32481">
    <property type="entry name" value="AMINOPEPTIDASE"/>
    <property type="match status" value="1"/>
</dbReference>
<dbReference type="STRING" id="1121476.SAMN02745751_00550"/>
<feature type="binding site" evidence="8">
    <location>
        <position position="167"/>
    </location>
    <ligand>
        <name>Zn(2+)</name>
        <dbReference type="ChEBI" id="CHEBI:29105"/>
        <label>2</label>
    </ligand>
</feature>
<dbReference type="PIRSF" id="PIRSF001123">
    <property type="entry name" value="PepA_GA"/>
    <property type="match status" value="1"/>
</dbReference>
<dbReference type="Pfam" id="PF05343">
    <property type="entry name" value="Peptidase_M42"/>
    <property type="match status" value="1"/>
</dbReference>
<dbReference type="GO" id="GO:0004177">
    <property type="term" value="F:aminopeptidase activity"/>
    <property type="evidence" value="ECO:0007669"/>
    <property type="project" value="UniProtKB-UniRule"/>
</dbReference>
<organism evidence="9 10">
    <name type="scientific">Dethiosulfatibacter aminovorans DSM 17477</name>
    <dbReference type="NCBI Taxonomy" id="1121476"/>
    <lineage>
        <taxon>Bacteria</taxon>
        <taxon>Bacillati</taxon>
        <taxon>Bacillota</taxon>
        <taxon>Tissierellia</taxon>
        <taxon>Dethiosulfatibacter</taxon>
    </lineage>
</organism>
<dbReference type="AlphaFoldDB" id="A0A1M6C1Z3"/>
<name>A0A1M6C1Z3_9FIRM</name>
<dbReference type="Gene3D" id="3.40.630.10">
    <property type="entry name" value="Zn peptidases"/>
    <property type="match status" value="1"/>
</dbReference>
<dbReference type="PANTHER" id="PTHR32481:SF0">
    <property type="entry name" value="AMINOPEPTIDASE YPDE-RELATED"/>
    <property type="match status" value="1"/>
</dbReference>
<accession>A0A1M6C1Z3</accession>
<evidence type="ECO:0000256" key="8">
    <source>
        <dbReference type="PIRSR" id="PIRSR001123-2"/>
    </source>
</evidence>
<feature type="active site" description="Proton acceptor" evidence="7">
    <location>
        <position position="197"/>
    </location>
</feature>
<comment type="cofactor">
    <cofactor evidence="8">
        <name>a divalent metal cation</name>
        <dbReference type="ChEBI" id="CHEBI:60240"/>
    </cofactor>
    <text evidence="8">Binds 2 divalent metal cations per subunit.</text>
</comment>
<reference evidence="9 10" key="1">
    <citation type="submission" date="2016-11" db="EMBL/GenBank/DDBJ databases">
        <authorList>
            <person name="Jaros S."/>
            <person name="Januszkiewicz K."/>
            <person name="Wedrychowicz H."/>
        </authorList>
    </citation>
    <scope>NUCLEOTIDE SEQUENCE [LARGE SCALE GENOMIC DNA]</scope>
    <source>
        <strain evidence="9 10">DSM 17477</strain>
    </source>
</reference>
<keyword evidence="10" id="KW-1185">Reference proteome</keyword>
<dbReference type="EMBL" id="FQZL01000005">
    <property type="protein sequence ID" value="SHI54963.1"/>
    <property type="molecule type" value="Genomic_DNA"/>
</dbReference>
<evidence type="ECO:0000256" key="5">
    <source>
        <dbReference type="ARBA" id="ARBA00022801"/>
    </source>
</evidence>
<dbReference type="RefSeq" id="WP_073046762.1">
    <property type="nucleotide sequence ID" value="NZ_FQZL01000005.1"/>
</dbReference>
<gene>
    <name evidence="9" type="ORF">SAMN02745751_00550</name>
</gene>
<feature type="binding site" evidence="8">
    <location>
        <position position="220"/>
    </location>
    <ligand>
        <name>Zn(2+)</name>
        <dbReference type="ChEBI" id="CHEBI:29105"/>
        <label>1</label>
    </ligand>
</feature>
<feature type="binding site" evidence="8">
    <location>
        <position position="198"/>
    </location>
    <ligand>
        <name>Zn(2+)</name>
        <dbReference type="ChEBI" id="CHEBI:29105"/>
        <label>2</label>
    </ligand>
</feature>
<dbReference type="InterPro" id="IPR023367">
    <property type="entry name" value="Peptidase_M42_dom2"/>
</dbReference>
<feature type="binding site" evidence="8">
    <location>
        <position position="61"/>
    </location>
    <ligand>
        <name>Zn(2+)</name>
        <dbReference type="ChEBI" id="CHEBI:29105"/>
        <label>1</label>
    </ligand>
</feature>
<dbReference type="InterPro" id="IPR008007">
    <property type="entry name" value="Peptidase_M42"/>
</dbReference>
<keyword evidence="2" id="KW-0031">Aminopeptidase</keyword>
<protein>
    <submittedName>
        <fullName evidence="9">Endoglucanase</fullName>
    </submittedName>
</protein>
<dbReference type="OrthoDB" id="9772053at2"/>
<evidence type="ECO:0000313" key="10">
    <source>
        <dbReference type="Proteomes" id="UP000184052"/>
    </source>
</evidence>
<dbReference type="SUPFAM" id="SSF53187">
    <property type="entry name" value="Zn-dependent exopeptidases"/>
    <property type="match status" value="1"/>
</dbReference>
<comment type="similarity">
    <text evidence="1 6">Belongs to the peptidase M42 family.</text>
</comment>
<sequence>MDTAILKKLCSINAVPTQEDKVNTIIRDMIKDYVDEISEDRFGNMIAHRKGSGPRFMLTAHTDQIGLMIHGIEENGCLRFTAVGGLIPFTLIGQRVVINDTVMGTIGVDIDLEAGGDLGKAGVNNMYVDIGVNSKEAAEKKVSIGDFGNFCSEFYENDEIVMSRALDDRAGCFVLIEVIKALKESKYDLYFVFTSQEESGTRGAYTASYSIEPEYGIAVDITPSGDLPGTKNSTASLGNGAGIKLMDPSLIINPEMKSMLVKGAEDNNIPYQFEVMKRGGTDAGAFQSVQTGVKSAAVSIVTRNAHTANEIVSKNDIQAVIDMLISIL</sequence>
<feature type="binding site" evidence="8">
    <location>
        <position position="167"/>
    </location>
    <ligand>
        <name>Zn(2+)</name>
        <dbReference type="ChEBI" id="CHEBI:29105"/>
        <label>1</label>
    </ligand>
</feature>
<evidence type="ECO:0000256" key="3">
    <source>
        <dbReference type="ARBA" id="ARBA00022670"/>
    </source>
</evidence>
<keyword evidence="3" id="KW-0645">Protease</keyword>
<dbReference type="GO" id="GO:0046872">
    <property type="term" value="F:metal ion binding"/>
    <property type="evidence" value="ECO:0007669"/>
    <property type="project" value="UniProtKB-UniRule"/>
</dbReference>
<evidence type="ECO:0000256" key="7">
    <source>
        <dbReference type="PIRSR" id="PIRSR001123-1"/>
    </source>
</evidence>
<evidence type="ECO:0000256" key="1">
    <source>
        <dbReference type="ARBA" id="ARBA00006272"/>
    </source>
</evidence>
<feature type="binding site" evidence="8">
    <location>
        <position position="306"/>
    </location>
    <ligand>
        <name>Zn(2+)</name>
        <dbReference type="ChEBI" id="CHEBI:29105"/>
        <label>2</label>
    </ligand>
</feature>
<evidence type="ECO:0000256" key="2">
    <source>
        <dbReference type="ARBA" id="ARBA00022438"/>
    </source>
</evidence>
<evidence type="ECO:0000256" key="4">
    <source>
        <dbReference type="ARBA" id="ARBA00022723"/>
    </source>
</evidence>
<keyword evidence="5" id="KW-0378">Hydrolase</keyword>
<dbReference type="InterPro" id="IPR051464">
    <property type="entry name" value="Peptidase_M42_aminopept"/>
</dbReference>
<dbReference type="GO" id="GO:0006508">
    <property type="term" value="P:proteolysis"/>
    <property type="evidence" value="ECO:0007669"/>
    <property type="project" value="UniProtKB-KW"/>
</dbReference>
<evidence type="ECO:0000313" key="9">
    <source>
        <dbReference type="EMBL" id="SHI54963.1"/>
    </source>
</evidence>
<dbReference type="Gene3D" id="2.40.30.40">
    <property type="entry name" value="Peptidase M42, domain 2"/>
    <property type="match status" value="1"/>
</dbReference>
<evidence type="ECO:0000256" key="6">
    <source>
        <dbReference type="PIRNR" id="PIRNR001123"/>
    </source>
</evidence>
<keyword evidence="4 8" id="KW-0479">Metal-binding</keyword>
<dbReference type="Proteomes" id="UP000184052">
    <property type="component" value="Unassembled WGS sequence"/>
</dbReference>
<proteinExistence type="inferred from homology"/>